<organism evidence="1 2">
    <name type="scientific">Curtobacterium pusillum</name>
    <dbReference type="NCBI Taxonomy" id="69373"/>
    <lineage>
        <taxon>Bacteria</taxon>
        <taxon>Bacillati</taxon>
        <taxon>Actinomycetota</taxon>
        <taxon>Actinomycetes</taxon>
        <taxon>Micrococcales</taxon>
        <taxon>Microbacteriaceae</taxon>
        <taxon>Curtobacterium</taxon>
    </lineage>
</organism>
<comment type="caution">
    <text evidence="1">The sequence shown here is derived from an EMBL/GenBank/DDBJ whole genome shotgun (WGS) entry which is preliminary data.</text>
</comment>
<evidence type="ECO:0000313" key="2">
    <source>
        <dbReference type="Proteomes" id="UP000590225"/>
    </source>
</evidence>
<reference evidence="1 2" key="1">
    <citation type="submission" date="2020-07" db="EMBL/GenBank/DDBJ databases">
        <title>Above-ground endophytic microbial communities from plants in different locations in the United States.</title>
        <authorList>
            <person name="Frank C."/>
        </authorList>
    </citation>
    <scope>NUCLEOTIDE SEQUENCE [LARGE SCALE GENOMIC DNA]</scope>
    <source>
        <strain evidence="1 2">WPL5_2</strain>
    </source>
</reference>
<dbReference type="AlphaFoldDB" id="A0AAW3T346"/>
<accession>A0AAW3T346</accession>
<evidence type="ECO:0000313" key="1">
    <source>
        <dbReference type="EMBL" id="MBA8989454.1"/>
    </source>
</evidence>
<dbReference type="EMBL" id="JACGXP010000001">
    <property type="protein sequence ID" value="MBA8989454.1"/>
    <property type="molecule type" value="Genomic_DNA"/>
</dbReference>
<protein>
    <submittedName>
        <fullName evidence="1">Uncharacterized protein</fullName>
    </submittedName>
</protein>
<name>A0AAW3T346_9MICO</name>
<dbReference type="Proteomes" id="UP000590225">
    <property type="component" value="Unassembled WGS sequence"/>
</dbReference>
<proteinExistence type="predicted"/>
<gene>
    <name evidence="1" type="ORF">FHW23_000686</name>
</gene>
<dbReference type="RefSeq" id="WP_182515154.1">
    <property type="nucleotide sequence ID" value="NZ_JACGXP010000001.1"/>
</dbReference>
<sequence>MTHAVVIGGTATVAFRALQLGAGIYFGHKAITSDGERAERAHELARVLMSRRLRRKRKK</sequence>